<dbReference type="Pfam" id="PF13508">
    <property type="entry name" value="Acetyltransf_7"/>
    <property type="match status" value="1"/>
</dbReference>
<evidence type="ECO:0000313" key="4">
    <source>
        <dbReference type="EMBL" id="KAG2430765.1"/>
    </source>
</evidence>
<dbReference type="Gene3D" id="3.40.630.30">
    <property type="match status" value="1"/>
</dbReference>
<proteinExistence type="predicted"/>
<feature type="chain" id="PRO_5032428259" description="N-acetyltransferase domain-containing protein" evidence="2">
    <location>
        <begin position="20"/>
        <end position="173"/>
    </location>
</feature>
<dbReference type="Proteomes" id="UP000613740">
    <property type="component" value="Unassembled WGS sequence"/>
</dbReference>
<dbReference type="CDD" id="cd04301">
    <property type="entry name" value="NAT_SF"/>
    <property type="match status" value="1"/>
</dbReference>
<dbReference type="PROSITE" id="PS51186">
    <property type="entry name" value="GNAT"/>
    <property type="match status" value="1"/>
</dbReference>
<dbReference type="OrthoDB" id="544465at2759"/>
<dbReference type="GO" id="GO:0008080">
    <property type="term" value="F:N-acetyltransferase activity"/>
    <property type="evidence" value="ECO:0007669"/>
    <property type="project" value="InterPro"/>
</dbReference>
<sequence length="173" mass="18652">MLFGASSLLAILIQHATYGGRHVTLLAESRGSGEVVGCCGLTFDAAPPDVVEATGAPEGCEYALLTGLAVAPSQRRRGVASALLAVAEQEARRVPSSGRRRPPALLALLVSKLNMAGRRLYERNGYEEAEDWVDARWEQDAEKGRIGKPRRLLLFRRIARATASATRTNAKPD</sequence>
<reference evidence="4" key="1">
    <citation type="journal article" date="2020" name="bioRxiv">
        <title>Comparative genomics of Chlamydomonas.</title>
        <authorList>
            <person name="Craig R.J."/>
            <person name="Hasan A.R."/>
            <person name="Ness R.W."/>
            <person name="Keightley P.D."/>
        </authorList>
    </citation>
    <scope>NUCLEOTIDE SEQUENCE</scope>
    <source>
        <strain evidence="4">CCAP 11/173</strain>
    </source>
</reference>
<dbReference type="AlphaFoldDB" id="A0A835VWT1"/>
<dbReference type="InterPro" id="IPR016181">
    <property type="entry name" value="Acyl_CoA_acyltransferase"/>
</dbReference>
<dbReference type="EMBL" id="JAEHOD010000077">
    <property type="protein sequence ID" value="KAG2430765.1"/>
    <property type="molecule type" value="Genomic_DNA"/>
</dbReference>
<evidence type="ECO:0000259" key="3">
    <source>
        <dbReference type="PROSITE" id="PS51186"/>
    </source>
</evidence>
<protein>
    <recommendedName>
        <fullName evidence="3">N-acetyltransferase domain-containing protein</fullName>
    </recommendedName>
</protein>
<dbReference type="PANTHER" id="PTHR13947:SF37">
    <property type="entry name" value="LD18367P"/>
    <property type="match status" value="1"/>
</dbReference>
<evidence type="ECO:0000256" key="2">
    <source>
        <dbReference type="SAM" id="SignalP"/>
    </source>
</evidence>
<comment type="caution">
    <text evidence="4">The sequence shown here is derived from an EMBL/GenBank/DDBJ whole genome shotgun (WGS) entry which is preliminary data.</text>
</comment>
<keyword evidence="5" id="KW-1185">Reference proteome</keyword>
<keyword evidence="1" id="KW-0808">Transferase</keyword>
<accession>A0A835VWT1</accession>
<organism evidence="4 5">
    <name type="scientific">Chlamydomonas schloesseri</name>
    <dbReference type="NCBI Taxonomy" id="2026947"/>
    <lineage>
        <taxon>Eukaryota</taxon>
        <taxon>Viridiplantae</taxon>
        <taxon>Chlorophyta</taxon>
        <taxon>core chlorophytes</taxon>
        <taxon>Chlorophyceae</taxon>
        <taxon>CS clade</taxon>
        <taxon>Chlamydomonadales</taxon>
        <taxon>Chlamydomonadaceae</taxon>
        <taxon>Chlamydomonas</taxon>
    </lineage>
</organism>
<feature type="domain" description="N-acetyltransferase" evidence="3">
    <location>
        <begin position="1"/>
        <end position="151"/>
    </location>
</feature>
<dbReference type="InterPro" id="IPR050769">
    <property type="entry name" value="NAT_camello-type"/>
</dbReference>
<dbReference type="PANTHER" id="PTHR13947">
    <property type="entry name" value="GNAT FAMILY N-ACETYLTRANSFERASE"/>
    <property type="match status" value="1"/>
</dbReference>
<evidence type="ECO:0000256" key="1">
    <source>
        <dbReference type="ARBA" id="ARBA00022679"/>
    </source>
</evidence>
<dbReference type="SUPFAM" id="SSF55729">
    <property type="entry name" value="Acyl-CoA N-acyltransferases (Nat)"/>
    <property type="match status" value="1"/>
</dbReference>
<dbReference type="InterPro" id="IPR000182">
    <property type="entry name" value="GNAT_dom"/>
</dbReference>
<feature type="signal peptide" evidence="2">
    <location>
        <begin position="1"/>
        <end position="19"/>
    </location>
</feature>
<keyword evidence="2" id="KW-0732">Signal</keyword>
<gene>
    <name evidence="4" type="ORF">HYH02_013604</name>
</gene>
<evidence type="ECO:0000313" key="5">
    <source>
        <dbReference type="Proteomes" id="UP000613740"/>
    </source>
</evidence>
<name>A0A835VWT1_9CHLO</name>